<feature type="transmembrane region" description="Helical" evidence="1">
    <location>
        <begin position="26"/>
        <end position="49"/>
    </location>
</feature>
<gene>
    <name evidence="2" type="ORF">MNBD_CHLOROFLEXI01-1380</name>
</gene>
<keyword evidence="1" id="KW-0472">Membrane</keyword>
<accession>A0A3B0VDN3</accession>
<sequence>MKFQNLRTRLIATGNKVSLSIGTKIILPYFLLTLVVASVGAFVVTNLVASSLEERITNQLIDAGQIVAEGMVRHEEQRLQTLRTIIGTTGIPAALAANDSTTLDQLAPQIIINSNTDAVILLNQQGLEVYGWQRITSSTDTEGIIRNGADFSEIEAVQKALQNEEDATGNRQLFIAETEGGLMVFTVSPTFYR</sequence>
<protein>
    <submittedName>
        <fullName evidence="2">Uncharacterized protein</fullName>
    </submittedName>
</protein>
<dbReference type="AlphaFoldDB" id="A0A3B0VDN3"/>
<keyword evidence="1" id="KW-1133">Transmembrane helix</keyword>
<evidence type="ECO:0000313" key="2">
    <source>
        <dbReference type="EMBL" id="VAW29954.1"/>
    </source>
</evidence>
<proteinExistence type="predicted"/>
<evidence type="ECO:0000256" key="1">
    <source>
        <dbReference type="SAM" id="Phobius"/>
    </source>
</evidence>
<name>A0A3B0VDN3_9ZZZZ</name>
<reference evidence="2" key="1">
    <citation type="submission" date="2018-06" db="EMBL/GenBank/DDBJ databases">
        <authorList>
            <person name="Zhirakovskaya E."/>
        </authorList>
    </citation>
    <scope>NUCLEOTIDE SEQUENCE</scope>
</reference>
<dbReference type="EMBL" id="UOEU01000016">
    <property type="protein sequence ID" value="VAW29954.1"/>
    <property type="molecule type" value="Genomic_DNA"/>
</dbReference>
<keyword evidence="1" id="KW-0812">Transmembrane</keyword>
<feature type="non-terminal residue" evidence="2">
    <location>
        <position position="193"/>
    </location>
</feature>
<organism evidence="2">
    <name type="scientific">hydrothermal vent metagenome</name>
    <dbReference type="NCBI Taxonomy" id="652676"/>
    <lineage>
        <taxon>unclassified sequences</taxon>
        <taxon>metagenomes</taxon>
        <taxon>ecological metagenomes</taxon>
    </lineage>
</organism>